<keyword evidence="3" id="KW-1185">Reference proteome</keyword>
<dbReference type="EMBL" id="JBBPBM010000004">
    <property type="protein sequence ID" value="KAK8590224.1"/>
    <property type="molecule type" value="Genomic_DNA"/>
</dbReference>
<protein>
    <recommendedName>
        <fullName evidence="1">Reverse transcriptase zinc-binding domain-containing protein</fullName>
    </recommendedName>
</protein>
<sequence>MDSSPRPISIAAMVDEFGMWDWSRILPFIHVPVARKIAAIKPPSPSFGLDVPGWRWESNRVFSMSSAYERLVHSDSPPPSFNWNTLWQLKVPPRVKVFLWLAMHDQTNSEHVRRHFDVFDRCSICNDGCESADHVFHHCRLATTLWVVVIKPIRLHNFLRLPFAVWLQSNLQGSCSFVDNKEC</sequence>
<organism evidence="2 3">
    <name type="scientific">Hibiscus sabdariffa</name>
    <name type="common">roselle</name>
    <dbReference type="NCBI Taxonomy" id="183260"/>
    <lineage>
        <taxon>Eukaryota</taxon>
        <taxon>Viridiplantae</taxon>
        <taxon>Streptophyta</taxon>
        <taxon>Embryophyta</taxon>
        <taxon>Tracheophyta</taxon>
        <taxon>Spermatophyta</taxon>
        <taxon>Magnoliopsida</taxon>
        <taxon>eudicotyledons</taxon>
        <taxon>Gunneridae</taxon>
        <taxon>Pentapetalae</taxon>
        <taxon>rosids</taxon>
        <taxon>malvids</taxon>
        <taxon>Malvales</taxon>
        <taxon>Malvaceae</taxon>
        <taxon>Malvoideae</taxon>
        <taxon>Hibiscus</taxon>
    </lineage>
</organism>
<feature type="domain" description="Reverse transcriptase zinc-binding" evidence="1">
    <location>
        <begin position="62"/>
        <end position="146"/>
    </location>
</feature>
<accession>A0ABR2G127</accession>
<evidence type="ECO:0000259" key="1">
    <source>
        <dbReference type="Pfam" id="PF13966"/>
    </source>
</evidence>
<evidence type="ECO:0000313" key="2">
    <source>
        <dbReference type="EMBL" id="KAK8590224.1"/>
    </source>
</evidence>
<evidence type="ECO:0000313" key="3">
    <source>
        <dbReference type="Proteomes" id="UP001472677"/>
    </source>
</evidence>
<name>A0ABR2G127_9ROSI</name>
<reference evidence="2 3" key="1">
    <citation type="journal article" date="2024" name="G3 (Bethesda)">
        <title>Genome assembly of Hibiscus sabdariffa L. provides insights into metabolisms of medicinal natural products.</title>
        <authorList>
            <person name="Kim T."/>
        </authorList>
    </citation>
    <scope>NUCLEOTIDE SEQUENCE [LARGE SCALE GENOMIC DNA]</scope>
    <source>
        <strain evidence="2">TK-2024</strain>
        <tissue evidence="2">Old leaves</tissue>
    </source>
</reference>
<dbReference type="Proteomes" id="UP001472677">
    <property type="component" value="Unassembled WGS sequence"/>
</dbReference>
<comment type="caution">
    <text evidence="2">The sequence shown here is derived from an EMBL/GenBank/DDBJ whole genome shotgun (WGS) entry which is preliminary data.</text>
</comment>
<proteinExistence type="predicted"/>
<dbReference type="InterPro" id="IPR026960">
    <property type="entry name" value="RVT-Znf"/>
</dbReference>
<dbReference type="Pfam" id="PF13966">
    <property type="entry name" value="zf-RVT"/>
    <property type="match status" value="1"/>
</dbReference>
<gene>
    <name evidence="2" type="ORF">V6N12_024603</name>
</gene>